<proteinExistence type="predicted"/>
<protein>
    <recommendedName>
        <fullName evidence="5">Phage holin family protein</fullName>
    </recommendedName>
</protein>
<evidence type="ECO:0008006" key="5">
    <source>
        <dbReference type="Google" id="ProtNLM"/>
    </source>
</evidence>
<feature type="region of interest" description="Disordered" evidence="1">
    <location>
        <begin position="92"/>
        <end position="122"/>
    </location>
</feature>
<keyword evidence="2" id="KW-0472">Membrane</keyword>
<dbReference type="InterPro" id="IPR032126">
    <property type="entry name" value="LydA_holin"/>
</dbReference>
<feature type="transmembrane region" description="Helical" evidence="2">
    <location>
        <begin position="28"/>
        <end position="46"/>
    </location>
</feature>
<evidence type="ECO:0000313" key="4">
    <source>
        <dbReference type="Proteomes" id="UP000480266"/>
    </source>
</evidence>
<keyword evidence="2" id="KW-1133">Transmembrane helix</keyword>
<dbReference type="Pfam" id="PF16083">
    <property type="entry name" value="Phage_holin_3_3"/>
    <property type="match status" value="1"/>
</dbReference>
<gene>
    <name evidence="3" type="ORF">G4V63_14330</name>
</gene>
<dbReference type="Proteomes" id="UP000480266">
    <property type="component" value="Unassembled WGS sequence"/>
</dbReference>
<dbReference type="EMBL" id="JAAMRR010000746">
    <property type="protein sequence ID" value="NGX96342.1"/>
    <property type="molecule type" value="Genomic_DNA"/>
</dbReference>
<keyword evidence="4" id="KW-1185">Reference proteome</keyword>
<dbReference type="AlphaFoldDB" id="A0A7C9RGK4"/>
<accession>A0A7C9RGK4</accession>
<evidence type="ECO:0000313" key="3">
    <source>
        <dbReference type="EMBL" id="NGX96342.1"/>
    </source>
</evidence>
<sequence length="122" mass="12879">MYASVAQAALAFFGGLIGALMRREVSSWQTALLAACGAGFVGFLVAKFCRATGVSEDLTYAFVGVSGWLGAARTIDYLEKLIEARLGARFPRRTTDTPSNVPAASDGAKVETLPDDKKANSQ</sequence>
<evidence type="ECO:0000256" key="2">
    <source>
        <dbReference type="SAM" id="Phobius"/>
    </source>
</evidence>
<evidence type="ECO:0000256" key="1">
    <source>
        <dbReference type="SAM" id="MobiDB-lite"/>
    </source>
</evidence>
<comment type="caution">
    <text evidence="3">The sequence shown here is derived from an EMBL/GenBank/DDBJ whole genome shotgun (WGS) entry which is preliminary data.</text>
</comment>
<keyword evidence="2" id="KW-0812">Transmembrane</keyword>
<feature type="compositionally biased region" description="Basic and acidic residues" evidence="1">
    <location>
        <begin position="108"/>
        <end position="122"/>
    </location>
</feature>
<organism evidence="3 4">
    <name type="scientific">Candidatus Afipia apatlaquensis</name>
    <dbReference type="NCBI Taxonomy" id="2712852"/>
    <lineage>
        <taxon>Bacteria</taxon>
        <taxon>Pseudomonadati</taxon>
        <taxon>Pseudomonadota</taxon>
        <taxon>Alphaproteobacteria</taxon>
        <taxon>Hyphomicrobiales</taxon>
        <taxon>Nitrobacteraceae</taxon>
        <taxon>Afipia</taxon>
    </lineage>
</organism>
<reference evidence="3" key="1">
    <citation type="submission" date="2020-02" db="EMBL/GenBank/DDBJ databases">
        <title>Draft genome sequence of Candidatus Afipia apatlaquensis IBT-C3, a potential strain for decolorization of textile dyes.</title>
        <authorList>
            <person name="Sanchez-Reyes A."/>
            <person name="Breton-Deval L."/>
            <person name="Mangelson H."/>
            <person name="Sanchez-Flores A."/>
        </authorList>
    </citation>
    <scope>NUCLEOTIDE SEQUENCE [LARGE SCALE GENOMIC DNA]</scope>
    <source>
        <strain evidence="3">IBT-C3</strain>
    </source>
</reference>
<name>A0A7C9RGK4_9BRAD</name>